<evidence type="ECO:0000256" key="2">
    <source>
        <dbReference type="ARBA" id="ARBA00004496"/>
    </source>
</evidence>
<accession>A0A6P5FV25</accession>
<dbReference type="PANTHER" id="PTHR43340:SF1">
    <property type="entry name" value="HYPOXANTHINE PHOSPHORIBOSYLTRANSFERASE"/>
    <property type="match status" value="1"/>
</dbReference>
<dbReference type="Gene3D" id="3.40.50.2020">
    <property type="match status" value="1"/>
</dbReference>
<dbReference type="GO" id="GO:0000287">
    <property type="term" value="F:magnesium ion binding"/>
    <property type="evidence" value="ECO:0007669"/>
    <property type="project" value="TreeGrafter"/>
</dbReference>
<dbReference type="GO" id="GO:0046100">
    <property type="term" value="P:hypoxanthine metabolic process"/>
    <property type="evidence" value="ECO:0007669"/>
    <property type="project" value="TreeGrafter"/>
</dbReference>
<evidence type="ECO:0000256" key="1">
    <source>
        <dbReference type="ARBA" id="ARBA00001946"/>
    </source>
</evidence>
<dbReference type="GO" id="GO:0032263">
    <property type="term" value="P:GMP salvage"/>
    <property type="evidence" value="ECO:0007669"/>
    <property type="project" value="TreeGrafter"/>
</dbReference>
<feature type="region of interest" description="Disordered" evidence="14">
    <location>
        <begin position="33"/>
        <end position="64"/>
    </location>
</feature>
<evidence type="ECO:0000256" key="4">
    <source>
        <dbReference type="ARBA" id="ARBA00008391"/>
    </source>
</evidence>
<name>A0A6P5FV25_ANACO</name>
<dbReference type="SUPFAM" id="SSF53271">
    <property type="entry name" value="PRTase-like"/>
    <property type="match status" value="1"/>
</dbReference>
<evidence type="ECO:0000256" key="11">
    <source>
        <dbReference type="ARBA" id="ARBA00022741"/>
    </source>
</evidence>
<comment type="cofactor">
    <cofactor evidence="1 13">
        <name>Mg(2+)</name>
        <dbReference type="ChEBI" id="CHEBI:18420"/>
    </cofactor>
</comment>
<evidence type="ECO:0000256" key="3">
    <source>
        <dbReference type="ARBA" id="ARBA00004669"/>
    </source>
</evidence>
<dbReference type="FunFam" id="3.40.50.2020:FF:000057">
    <property type="entry name" value="Hypoxanthine phosphoribosyltransferase"/>
    <property type="match status" value="1"/>
</dbReference>
<dbReference type="GO" id="GO:0032264">
    <property type="term" value="P:IMP salvage"/>
    <property type="evidence" value="ECO:0007669"/>
    <property type="project" value="UniProtKB-UniPathway"/>
</dbReference>
<comment type="catalytic activity">
    <reaction evidence="13">
        <text>IMP + diphosphate = hypoxanthine + 5-phospho-alpha-D-ribose 1-diphosphate</text>
        <dbReference type="Rhea" id="RHEA:17973"/>
        <dbReference type="ChEBI" id="CHEBI:17368"/>
        <dbReference type="ChEBI" id="CHEBI:33019"/>
        <dbReference type="ChEBI" id="CHEBI:58017"/>
        <dbReference type="ChEBI" id="CHEBI:58053"/>
        <dbReference type="EC" id="2.4.2.8"/>
    </reaction>
</comment>
<organism evidence="16 17">
    <name type="scientific">Ananas comosus</name>
    <name type="common">Pineapple</name>
    <name type="synonym">Ananas ananas</name>
    <dbReference type="NCBI Taxonomy" id="4615"/>
    <lineage>
        <taxon>Eukaryota</taxon>
        <taxon>Viridiplantae</taxon>
        <taxon>Streptophyta</taxon>
        <taxon>Embryophyta</taxon>
        <taxon>Tracheophyta</taxon>
        <taxon>Spermatophyta</taxon>
        <taxon>Magnoliopsida</taxon>
        <taxon>Liliopsida</taxon>
        <taxon>Poales</taxon>
        <taxon>Bromeliaceae</taxon>
        <taxon>Bromelioideae</taxon>
        <taxon>Ananas</taxon>
    </lineage>
</organism>
<dbReference type="Proteomes" id="UP000515123">
    <property type="component" value="Linkage group 10"/>
</dbReference>
<evidence type="ECO:0000313" key="16">
    <source>
        <dbReference type="Proteomes" id="UP000515123"/>
    </source>
</evidence>
<dbReference type="GeneID" id="109716357"/>
<evidence type="ECO:0000313" key="17">
    <source>
        <dbReference type="RefSeq" id="XP_020097333.1"/>
    </source>
</evidence>
<protein>
    <recommendedName>
        <fullName evidence="5 13">Hypoxanthine phosphoribosyltransferase</fullName>
        <ecNumber evidence="5 13">2.4.2.8</ecNumber>
    </recommendedName>
</protein>
<evidence type="ECO:0000256" key="9">
    <source>
        <dbReference type="ARBA" id="ARBA00022723"/>
    </source>
</evidence>
<feature type="domain" description="Phosphoribosyltransferase" evidence="15">
    <location>
        <begin position="75"/>
        <end position="228"/>
    </location>
</feature>
<evidence type="ECO:0000256" key="12">
    <source>
        <dbReference type="ARBA" id="ARBA00022842"/>
    </source>
</evidence>
<dbReference type="NCBIfam" id="TIGR01203">
    <property type="entry name" value="HGPRTase"/>
    <property type="match status" value="1"/>
</dbReference>
<keyword evidence="7 13" id="KW-0328">Glycosyltransferase</keyword>
<comment type="pathway">
    <text evidence="3 13">Purine metabolism; IMP biosynthesis via salvage pathway; IMP from hypoxanthine: step 1/1.</text>
</comment>
<feature type="compositionally biased region" description="Low complexity" evidence="14">
    <location>
        <begin position="46"/>
        <end position="59"/>
    </location>
</feature>
<dbReference type="RefSeq" id="XP_020097333.1">
    <property type="nucleotide sequence ID" value="XM_020241744.1"/>
</dbReference>
<dbReference type="EC" id="2.4.2.8" evidence="5 13"/>
<dbReference type="GO" id="GO:0006166">
    <property type="term" value="P:purine ribonucleoside salvage"/>
    <property type="evidence" value="ECO:0007669"/>
    <property type="project" value="UniProtKB-KW"/>
</dbReference>
<dbReference type="CDD" id="cd06223">
    <property type="entry name" value="PRTases_typeI"/>
    <property type="match status" value="1"/>
</dbReference>
<evidence type="ECO:0000256" key="7">
    <source>
        <dbReference type="ARBA" id="ARBA00022676"/>
    </source>
</evidence>
<dbReference type="GO" id="GO:0005829">
    <property type="term" value="C:cytosol"/>
    <property type="evidence" value="ECO:0007669"/>
    <property type="project" value="TreeGrafter"/>
</dbReference>
<keyword evidence="12 13" id="KW-0460">Magnesium</keyword>
<dbReference type="UniPathway" id="UPA00591">
    <property type="reaction ID" value="UER00648"/>
</dbReference>
<dbReference type="PANTHER" id="PTHR43340">
    <property type="entry name" value="HYPOXANTHINE-GUANINE PHOSPHORIBOSYLTRANSFERASE"/>
    <property type="match status" value="1"/>
</dbReference>
<keyword evidence="16" id="KW-1185">Reference proteome</keyword>
<dbReference type="GO" id="GO:0000166">
    <property type="term" value="F:nucleotide binding"/>
    <property type="evidence" value="ECO:0007669"/>
    <property type="project" value="UniProtKB-KW"/>
</dbReference>
<evidence type="ECO:0000256" key="8">
    <source>
        <dbReference type="ARBA" id="ARBA00022679"/>
    </source>
</evidence>
<keyword evidence="6 13" id="KW-0963">Cytoplasm</keyword>
<dbReference type="Pfam" id="PF00156">
    <property type="entry name" value="Pribosyltran"/>
    <property type="match status" value="1"/>
</dbReference>
<evidence type="ECO:0000256" key="14">
    <source>
        <dbReference type="SAM" id="MobiDB-lite"/>
    </source>
</evidence>
<dbReference type="GO" id="GO:0006178">
    <property type="term" value="P:guanine salvage"/>
    <property type="evidence" value="ECO:0007669"/>
    <property type="project" value="TreeGrafter"/>
</dbReference>
<keyword evidence="10 13" id="KW-0660">Purine salvage</keyword>
<gene>
    <name evidence="17" type="primary">LOC109716357</name>
</gene>
<comment type="similarity">
    <text evidence="4 13">Belongs to the purine/pyrimidine phosphoribosyltransferase family.</text>
</comment>
<keyword evidence="11 13" id="KW-0547">Nucleotide-binding</keyword>
<dbReference type="InterPro" id="IPR050408">
    <property type="entry name" value="HGPRT"/>
</dbReference>
<sequence length="247" mass="27162">MTFHAPSLALTFPPPFITPFPCRLARIKTPLITINSPNPNPRNPRNRPLLFSSSPSPSSMGSEAEIERVLWTEEEIARRVAELGAAISADFKGAVPSPVVLVGVATGAFLFLADIAREITVPVAIDFVRAESYGAGTESSGEPRISGDLKIDVEGKHVIIVEDIVDTGNTLSRLMSHLEKKGPLSVSLCTFLDKPARRRVNFELVGEGKFYRGFECPDYFVVGYGMDYAELYRNLPYVGILKPEMYK</sequence>
<dbReference type="InterPro" id="IPR029057">
    <property type="entry name" value="PRTase-like"/>
</dbReference>
<reference evidence="16" key="1">
    <citation type="journal article" date="2015" name="Nat. Genet.">
        <title>The pineapple genome and the evolution of CAM photosynthesis.</title>
        <authorList>
            <person name="Ming R."/>
            <person name="VanBuren R."/>
            <person name="Wai C.M."/>
            <person name="Tang H."/>
            <person name="Schatz M.C."/>
            <person name="Bowers J.E."/>
            <person name="Lyons E."/>
            <person name="Wang M.L."/>
            <person name="Chen J."/>
            <person name="Biggers E."/>
            <person name="Zhang J."/>
            <person name="Huang L."/>
            <person name="Zhang L."/>
            <person name="Miao W."/>
            <person name="Zhang J."/>
            <person name="Ye Z."/>
            <person name="Miao C."/>
            <person name="Lin Z."/>
            <person name="Wang H."/>
            <person name="Zhou H."/>
            <person name="Yim W.C."/>
            <person name="Priest H.D."/>
            <person name="Zheng C."/>
            <person name="Woodhouse M."/>
            <person name="Edger P.P."/>
            <person name="Guyot R."/>
            <person name="Guo H.B."/>
            <person name="Guo H."/>
            <person name="Zheng G."/>
            <person name="Singh R."/>
            <person name="Sharma A."/>
            <person name="Min X."/>
            <person name="Zheng Y."/>
            <person name="Lee H."/>
            <person name="Gurtowski J."/>
            <person name="Sedlazeck F.J."/>
            <person name="Harkess A."/>
            <person name="McKain M.R."/>
            <person name="Liao Z."/>
            <person name="Fang J."/>
            <person name="Liu J."/>
            <person name="Zhang X."/>
            <person name="Zhang Q."/>
            <person name="Hu W."/>
            <person name="Qin Y."/>
            <person name="Wang K."/>
            <person name="Chen L.Y."/>
            <person name="Shirley N."/>
            <person name="Lin Y.R."/>
            <person name="Liu L.Y."/>
            <person name="Hernandez A.G."/>
            <person name="Wright C.L."/>
            <person name="Bulone V."/>
            <person name="Tuskan G.A."/>
            <person name="Heath K."/>
            <person name="Zee F."/>
            <person name="Moore P.H."/>
            <person name="Sunkar R."/>
            <person name="Leebens-Mack J.H."/>
            <person name="Mockler T."/>
            <person name="Bennetzen J.L."/>
            <person name="Freeling M."/>
            <person name="Sankoff D."/>
            <person name="Paterson A.H."/>
            <person name="Zhu X."/>
            <person name="Yang X."/>
            <person name="Smith J.A."/>
            <person name="Cushman J.C."/>
            <person name="Paull R.E."/>
            <person name="Yu Q."/>
        </authorList>
    </citation>
    <scope>NUCLEOTIDE SEQUENCE [LARGE SCALE GENOMIC DNA]</scope>
    <source>
        <strain evidence="16">cv. F153</strain>
    </source>
</reference>
<evidence type="ECO:0000256" key="5">
    <source>
        <dbReference type="ARBA" id="ARBA00011895"/>
    </source>
</evidence>
<keyword evidence="8 13" id="KW-0808">Transferase</keyword>
<dbReference type="GO" id="GO:0004422">
    <property type="term" value="F:hypoxanthine phosphoribosyltransferase activity"/>
    <property type="evidence" value="ECO:0007669"/>
    <property type="project" value="InterPro"/>
</dbReference>
<evidence type="ECO:0000256" key="10">
    <source>
        <dbReference type="ARBA" id="ARBA00022726"/>
    </source>
</evidence>
<evidence type="ECO:0000256" key="6">
    <source>
        <dbReference type="ARBA" id="ARBA00022490"/>
    </source>
</evidence>
<reference evidence="17" key="2">
    <citation type="submission" date="2025-08" db="UniProtKB">
        <authorList>
            <consortium name="RefSeq"/>
        </authorList>
    </citation>
    <scope>IDENTIFICATION</scope>
    <source>
        <tissue evidence="17">Leaf</tissue>
    </source>
</reference>
<proteinExistence type="inferred from homology"/>
<keyword evidence="9 13" id="KW-0479">Metal-binding</keyword>
<dbReference type="InterPro" id="IPR005904">
    <property type="entry name" value="Hxn_phspho_trans"/>
</dbReference>
<comment type="subcellular location">
    <subcellularLocation>
        <location evidence="2 13">Cytoplasm</location>
    </subcellularLocation>
</comment>
<dbReference type="OrthoDB" id="9449045at2759"/>
<dbReference type="InterPro" id="IPR000836">
    <property type="entry name" value="PRTase_dom"/>
</dbReference>
<evidence type="ECO:0000256" key="13">
    <source>
        <dbReference type="RuleBase" id="RU364099"/>
    </source>
</evidence>
<evidence type="ECO:0000259" key="15">
    <source>
        <dbReference type="Pfam" id="PF00156"/>
    </source>
</evidence>
<dbReference type="AlphaFoldDB" id="A0A6P5FV25"/>